<dbReference type="InterPro" id="IPR050721">
    <property type="entry name" value="Trk_Ktr_HKT_K-transport"/>
</dbReference>
<dbReference type="AlphaFoldDB" id="A0A9W6D194"/>
<keyword evidence="1" id="KW-1133">Transmembrane helix</keyword>
<dbReference type="PANTHER" id="PTHR43833:SF9">
    <property type="entry name" value="POTASSIUM CHANNEL PROTEIN YUGO-RELATED"/>
    <property type="match status" value="1"/>
</dbReference>
<evidence type="ECO:0000313" key="4">
    <source>
        <dbReference type="Proteomes" id="UP001144372"/>
    </source>
</evidence>
<reference evidence="3" key="1">
    <citation type="submission" date="2022-12" db="EMBL/GenBank/DDBJ databases">
        <title>Reference genome sequencing for broad-spectrum identification of bacterial and archaeal isolates by mass spectrometry.</title>
        <authorList>
            <person name="Sekiguchi Y."/>
            <person name="Tourlousse D.M."/>
        </authorList>
    </citation>
    <scope>NUCLEOTIDE SEQUENCE</scope>
    <source>
        <strain evidence="3">ASRB1</strain>
    </source>
</reference>
<evidence type="ECO:0000313" key="3">
    <source>
        <dbReference type="EMBL" id="GLI34267.1"/>
    </source>
</evidence>
<name>A0A9W6D194_9BACT</name>
<gene>
    <name evidence="3" type="ORF">DAMNIGENAA_17000</name>
</gene>
<dbReference type="SUPFAM" id="SSF81324">
    <property type="entry name" value="Voltage-gated potassium channels"/>
    <property type="match status" value="1"/>
</dbReference>
<accession>A0A9W6D194</accession>
<evidence type="ECO:0000259" key="2">
    <source>
        <dbReference type="Pfam" id="PF07885"/>
    </source>
</evidence>
<comment type="caution">
    <text evidence="3">The sequence shown here is derived from an EMBL/GenBank/DDBJ whole genome shotgun (WGS) entry which is preliminary data.</text>
</comment>
<evidence type="ECO:0000256" key="1">
    <source>
        <dbReference type="SAM" id="Phobius"/>
    </source>
</evidence>
<dbReference type="InterPro" id="IPR013099">
    <property type="entry name" value="K_chnl_dom"/>
</dbReference>
<keyword evidence="4" id="KW-1185">Reference proteome</keyword>
<feature type="domain" description="Potassium channel" evidence="2">
    <location>
        <begin position="14"/>
        <end position="86"/>
    </location>
</feature>
<sequence>MNEIKIRLRIFVIFFFSLMVLGTVGFMLIEGATFLDSLYFTIVTMATVGYGDVHPVTEFGKVLALFVIIMGVGIFLGVVANATELMLSRRERESRLEKLNMVIGVFFSEVGTHLLRMFAHYDSRFSEIRKDLIITEEWTSKDFLTVTEHLKRYAFEVEPKRVDFENLLNFLMEKRGFMLRLLENPVLLEHEAFTELLRGVFHLTEELACRQDLRDLPDTDKAHLAGDIKRAYLLLLNQWLKYMEHLKTNYPYLYSLAMRTNPFDLKACPIVKK</sequence>
<feature type="transmembrane region" description="Helical" evidence="1">
    <location>
        <begin position="12"/>
        <end position="42"/>
    </location>
</feature>
<feature type="transmembrane region" description="Helical" evidence="1">
    <location>
        <begin position="62"/>
        <end position="87"/>
    </location>
</feature>
<organism evidence="3 4">
    <name type="scientific">Desulforhabdus amnigena</name>
    <dbReference type="NCBI Taxonomy" id="40218"/>
    <lineage>
        <taxon>Bacteria</taxon>
        <taxon>Pseudomonadati</taxon>
        <taxon>Thermodesulfobacteriota</taxon>
        <taxon>Syntrophobacteria</taxon>
        <taxon>Syntrophobacterales</taxon>
        <taxon>Syntrophobacteraceae</taxon>
        <taxon>Desulforhabdus</taxon>
    </lineage>
</organism>
<dbReference type="PANTHER" id="PTHR43833">
    <property type="entry name" value="POTASSIUM CHANNEL PROTEIN 2-RELATED-RELATED"/>
    <property type="match status" value="1"/>
</dbReference>
<protein>
    <recommendedName>
        <fullName evidence="2">Potassium channel domain-containing protein</fullName>
    </recommendedName>
</protein>
<dbReference type="EMBL" id="BSDR01000001">
    <property type="protein sequence ID" value="GLI34267.1"/>
    <property type="molecule type" value="Genomic_DNA"/>
</dbReference>
<dbReference type="RefSeq" id="WP_281793524.1">
    <property type="nucleotide sequence ID" value="NZ_BSDR01000001.1"/>
</dbReference>
<keyword evidence="1" id="KW-0812">Transmembrane</keyword>
<dbReference type="Proteomes" id="UP001144372">
    <property type="component" value="Unassembled WGS sequence"/>
</dbReference>
<keyword evidence="1" id="KW-0472">Membrane</keyword>
<dbReference type="Pfam" id="PF07885">
    <property type="entry name" value="Ion_trans_2"/>
    <property type="match status" value="1"/>
</dbReference>
<dbReference type="Gene3D" id="1.10.287.70">
    <property type="match status" value="1"/>
</dbReference>
<proteinExistence type="predicted"/>